<sequence>MLRLSTVLLYRHFGQLKNFPETESLPLLLQPKPNWLINITKIPFLLSAAVTAILSEYPQPELTRKAGKLRLPQLIITEKVHMLLELSDSIAFTYFGRFQVNDEENQRFDVKVGYLIDPSLIPLDHSFFLPLIDNTVLPQLPNYPYLPIRFLSFLIHYFSPFSGPAGKHPPFAGKPLSFSASPFQRHQRKLISAFSFSRWHSLAICFCSIYVALDLSVTRF</sequence>
<accession>A0AAN9N5C4</accession>
<gene>
    <name evidence="1" type="ORF">VNO80_08978</name>
</gene>
<protein>
    <submittedName>
        <fullName evidence="1">Uncharacterized protein</fullName>
    </submittedName>
</protein>
<dbReference type="EMBL" id="JAYMYR010000004">
    <property type="protein sequence ID" value="KAK7366974.1"/>
    <property type="molecule type" value="Genomic_DNA"/>
</dbReference>
<name>A0AAN9N5C4_PHACN</name>
<keyword evidence="2" id="KW-1185">Reference proteome</keyword>
<dbReference type="AlphaFoldDB" id="A0AAN9N5C4"/>
<organism evidence="1 2">
    <name type="scientific">Phaseolus coccineus</name>
    <name type="common">Scarlet runner bean</name>
    <name type="synonym">Phaseolus multiflorus</name>
    <dbReference type="NCBI Taxonomy" id="3886"/>
    <lineage>
        <taxon>Eukaryota</taxon>
        <taxon>Viridiplantae</taxon>
        <taxon>Streptophyta</taxon>
        <taxon>Embryophyta</taxon>
        <taxon>Tracheophyta</taxon>
        <taxon>Spermatophyta</taxon>
        <taxon>Magnoliopsida</taxon>
        <taxon>eudicotyledons</taxon>
        <taxon>Gunneridae</taxon>
        <taxon>Pentapetalae</taxon>
        <taxon>rosids</taxon>
        <taxon>fabids</taxon>
        <taxon>Fabales</taxon>
        <taxon>Fabaceae</taxon>
        <taxon>Papilionoideae</taxon>
        <taxon>50 kb inversion clade</taxon>
        <taxon>NPAAA clade</taxon>
        <taxon>indigoferoid/millettioid clade</taxon>
        <taxon>Phaseoleae</taxon>
        <taxon>Phaseolus</taxon>
    </lineage>
</organism>
<proteinExistence type="predicted"/>
<reference evidence="1 2" key="1">
    <citation type="submission" date="2024-01" db="EMBL/GenBank/DDBJ databases">
        <title>The genomes of 5 underutilized Papilionoideae crops provide insights into root nodulation and disease resistanc.</title>
        <authorList>
            <person name="Jiang F."/>
        </authorList>
    </citation>
    <scope>NUCLEOTIDE SEQUENCE [LARGE SCALE GENOMIC DNA]</scope>
    <source>
        <strain evidence="1">JINMINGXINNONG_FW02</strain>
        <tissue evidence="1">Leaves</tissue>
    </source>
</reference>
<dbReference type="Proteomes" id="UP001374584">
    <property type="component" value="Unassembled WGS sequence"/>
</dbReference>
<comment type="caution">
    <text evidence="1">The sequence shown here is derived from an EMBL/GenBank/DDBJ whole genome shotgun (WGS) entry which is preliminary data.</text>
</comment>
<evidence type="ECO:0000313" key="1">
    <source>
        <dbReference type="EMBL" id="KAK7366974.1"/>
    </source>
</evidence>
<evidence type="ECO:0000313" key="2">
    <source>
        <dbReference type="Proteomes" id="UP001374584"/>
    </source>
</evidence>